<evidence type="ECO:0000313" key="8">
    <source>
        <dbReference type="Proteomes" id="UP000220629"/>
    </source>
</evidence>
<dbReference type="SUPFAM" id="SSF55048">
    <property type="entry name" value="Probable ACP-binding domain of malonyl-CoA ACP transacylase"/>
    <property type="match status" value="2"/>
</dbReference>
<dbReference type="SUPFAM" id="SSF52151">
    <property type="entry name" value="FabD/lysophospholipase-like"/>
    <property type="match status" value="2"/>
</dbReference>
<keyword evidence="2 7" id="KW-0808">Transferase</keyword>
<proteinExistence type="predicted"/>
<evidence type="ECO:0000256" key="4">
    <source>
        <dbReference type="ARBA" id="ARBA00048462"/>
    </source>
</evidence>
<dbReference type="GO" id="GO:0006633">
    <property type="term" value="P:fatty acid biosynthetic process"/>
    <property type="evidence" value="ECO:0007669"/>
    <property type="project" value="TreeGrafter"/>
</dbReference>
<dbReference type="EMBL" id="PDDY01000004">
    <property type="protein sequence ID" value="PEH38362.1"/>
    <property type="molecule type" value="Genomic_DNA"/>
</dbReference>
<dbReference type="Pfam" id="PF00698">
    <property type="entry name" value="Acyl_transf_1"/>
    <property type="match status" value="2"/>
</dbReference>
<evidence type="ECO:0000256" key="1">
    <source>
        <dbReference type="ARBA" id="ARBA00013258"/>
    </source>
</evidence>
<dbReference type="InterPro" id="IPR016035">
    <property type="entry name" value="Acyl_Trfase/lysoPLipase"/>
</dbReference>
<dbReference type="InterPro" id="IPR004410">
    <property type="entry name" value="Malonyl_CoA-ACP_transAc_FabD"/>
</dbReference>
<dbReference type="InterPro" id="IPR014043">
    <property type="entry name" value="Acyl_transferase_dom"/>
</dbReference>
<feature type="region of interest" description="Disordered" evidence="5">
    <location>
        <begin position="292"/>
        <end position="312"/>
    </location>
</feature>
<evidence type="ECO:0000313" key="7">
    <source>
        <dbReference type="EMBL" id="PEH38362.1"/>
    </source>
</evidence>
<feature type="domain" description="Malonyl-CoA:ACP transacylase (MAT)" evidence="6">
    <location>
        <begin position="6"/>
        <end position="311"/>
    </location>
</feature>
<dbReference type="PANTHER" id="PTHR42681">
    <property type="entry name" value="MALONYL-COA-ACYL CARRIER PROTEIN TRANSACYLASE, MITOCHONDRIAL"/>
    <property type="match status" value="1"/>
</dbReference>
<gene>
    <name evidence="7" type="primary">fabD</name>
    <name evidence="7" type="ORF">CRM94_28605</name>
</gene>
<dbReference type="Proteomes" id="UP000220629">
    <property type="component" value="Unassembled WGS sequence"/>
</dbReference>
<sequence length="646" mass="70099">MDVAYVFPGLGSQFQGMGAGLFDAFPDEVTQADAILGYSIRSLCVEDAQSVLARTEYAQPALYTVGVLDYLQRRNRGDAAGVRWLAGHSLGEYCALFAAGAFDFATGLRLLQRRGALMSSAPKGAMAAVIGMTAEAIRACLRESNLESIDLANVNSGNQIILSGLYDEVRSRETAARFEQAGASYVLLNVGAAFHSRYMREVEREFHAFLGGVELRPLQVDVIANVTARPYPRRDYAGLLSSQISSPVRWYETVSWLLAQGCGEIEQIGPGTVLTKLSTAIKARPMVIEPDPAPAASIDRQPPAAPALSPVRQPRTQAGRRAVFMYGGQGTQYFQMGRQLYDEHPVFREHFDACSEFAEPELGASLVRIVYDEARAPYDPFDAIGHTHPALFAIGHALTAVARAEGIEAEAVLGYSLGEYVALAAAGCLSWQDGLRLCLRQSRAIGRTSLDGGMLSVLAPLDHFDDHPESYADLELAGINFGENFCVAGPRASLERTRAQLNAAGILSMDLPVRFPFHSSHIDAMRDEILAVADGITLKAPVIPVYSPSHGRRIDERDLADPARFAWNVVRKRVDFHRLVRALAAEAPARAFLDLSATGSLANFIKYMSVGTGRAHTLINQFGKDIASLAALRDAFEATKDHEHAA</sequence>
<comment type="caution">
    <text evidence="7">The sequence shown here is derived from an EMBL/GenBank/DDBJ whole genome shotgun (WGS) entry which is preliminary data.</text>
</comment>
<evidence type="ECO:0000256" key="3">
    <source>
        <dbReference type="ARBA" id="ARBA00023315"/>
    </source>
</evidence>
<organism evidence="7 8">
    <name type="scientific">Burkholderia gladioli</name>
    <name type="common">Pseudomonas marginata</name>
    <name type="synonym">Phytomonas marginata</name>
    <dbReference type="NCBI Taxonomy" id="28095"/>
    <lineage>
        <taxon>Bacteria</taxon>
        <taxon>Pseudomonadati</taxon>
        <taxon>Pseudomonadota</taxon>
        <taxon>Betaproteobacteria</taxon>
        <taxon>Burkholderiales</taxon>
        <taxon>Burkholderiaceae</taxon>
        <taxon>Burkholderia</taxon>
    </lineage>
</organism>
<evidence type="ECO:0000259" key="6">
    <source>
        <dbReference type="SMART" id="SM00827"/>
    </source>
</evidence>
<name>A0A2A7S4F4_BURGA</name>
<dbReference type="Gene3D" id="3.30.70.250">
    <property type="entry name" value="Malonyl-CoA ACP transacylase, ACP-binding"/>
    <property type="match status" value="1"/>
</dbReference>
<dbReference type="Gene3D" id="3.40.366.10">
    <property type="entry name" value="Malonyl-Coenzyme A Acyl Carrier Protein, domain 2"/>
    <property type="match status" value="2"/>
</dbReference>
<dbReference type="NCBIfam" id="TIGR00128">
    <property type="entry name" value="fabD"/>
    <property type="match status" value="1"/>
</dbReference>
<dbReference type="PANTHER" id="PTHR42681:SF1">
    <property type="entry name" value="MALONYL-COA-ACYL CARRIER PROTEIN TRANSACYLASE, MITOCHONDRIAL"/>
    <property type="match status" value="1"/>
</dbReference>
<accession>A0A2A7S4F4</accession>
<protein>
    <recommendedName>
        <fullName evidence="1">[acyl-carrier-protein] S-malonyltransferase</fullName>
        <ecNumber evidence="1">2.3.1.39</ecNumber>
    </recommendedName>
</protein>
<dbReference type="InterPro" id="IPR016036">
    <property type="entry name" value="Malonyl_transacylase_ACP-bd"/>
</dbReference>
<feature type="domain" description="Malonyl-CoA:ACP transacylase (MAT)" evidence="6">
    <location>
        <begin position="325"/>
        <end position="617"/>
    </location>
</feature>
<dbReference type="EC" id="2.3.1.39" evidence="1"/>
<dbReference type="GO" id="GO:0005829">
    <property type="term" value="C:cytosol"/>
    <property type="evidence" value="ECO:0007669"/>
    <property type="project" value="TreeGrafter"/>
</dbReference>
<keyword evidence="3" id="KW-0012">Acyltransferase</keyword>
<evidence type="ECO:0000256" key="5">
    <source>
        <dbReference type="SAM" id="MobiDB-lite"/>
    </source>
</evidence>
<dbReference type="InterPro" id="IPR001227">
    <property type="entry name" value="Ac_transferase_dom_sf"/>
</dbReference>
<dbReference type="RefSeq" id="WP_098153998.1">
    <property type="nucleotide sequence ID" value="NZ_CP065595.1"/>
</dbReference>
<dbReference type="AlphaFoldDB" id="A0A2A7S4F4"/>
<dbReference type="SMART" id="SM00827">
    <property type="entry name" value="PKS_AT"/>
    <property type="match status" value="2"/>
</dbReference>
<comment type="catalytic activity">
    <reaction evidence="4">
        <text>holo-[ACP] + malonyl-CoA = malonyl-[ACP] + CoA</text>
        <dbReference type="Rhea" id="RHEA:41792"/>
        <dbReference type="Rhea" id="RHEA-COMP:9623"/>
        <dbReference type="Rhea" id="RHEA-COMP:9685"/>
        <dbReference type="ChEBI" id="CHEBI:57287"/>
        <dbReference type="ChEBI" id="CHEBI:57384"/>
        <dbReference type="ChEBI" id="CHEBI:64479"/>
        <dbReference type="ChEBI" id="CHEBI:78449"/>
        <dbReference type="EC" id="2.3.1.39"/>
    </reaction>
</comment>
<dbReference type="GO" id="GO:0004314">
    <property type="term" value="F:[acyl-carrier-protein] S-malonyltransferase activity"/>
    <property type="evidence" value="ECO:0007669"/>
    <property type="project" value="UniProtKB-EC"/>
</dbReference>
<dbReference type="InterPro" id="IPR050858">
    <property type="entry name" value="Mal-CoA-ACP_Trans/PKS_FabD"/>
</dbReference>
<reference evidence="8" key="1">
    <citation type="submission" date="2017-09" db="EMBL/GenBank/DDBJ databases">
        <title>FDA dAtabase for Regulatory Grade micrObial Sequences (FDA-ARGOS): Supporting development and validation of Infectious Disease Dx tests.</title>
        <authorList>
            <person name="Minogue T."/>
            <person name="Wolcott M."/>
            <person name="Wasieloski L."/>
            <person name="Aguilar W."/>
            <person name="Moore D."/>
            <person name="Tallon L."/>
            <person name="Sadzewicz L."/>
            <person name="Ott S."/>
            <person name="Zhao X."/>
            <person name="Nagaraj S."/>
            <person name="Vavikolanu K."/>
            <person name="Aluvathingal J."/>
            <person name="Nadendla S."/>
            <person name="Sichtig H."/>
        </authorList>
    </citation>
    <scope>NUCLEOTIDE SEQUENCE [LARGE SCALE GENOMIC DNA]</scope>
    <source>
        <strain evidence="8">FDAARGOS_390</strain>
    </source>
</reference>
<evidence type="ECO:0000256" key="2">
    <source>
        <dbReference type="ARBA" id="ARBA00022679"/>
    </source>
</evidence>